<dbReference type="PROSITE" id="PS00183">
    <property type="entry name" value="UBC_1"/>
    <property type="match status" value="1"/>
</dbReference>
<organism evidence="6">
    <name type="scientific">Lygus hesperus</name>
    <name type="common">Western plant bug</name>
    <dbReference type="NCBI Taxonomy" id="30085"/>
    <lineage>
        <taxon>Eukaryota</taxon>
        <taxon>Metazoa</taxon>
        <taxon>Ecdysozoa</taxon>
        <taxon>Arthropoda</taxon>
        <taxon>Hexapoda</taxon>
        <taxon>Insecta</taxon>
        <taxon>Pterygota</taxon>
        <taxon>Neoptera</taxon>
        <taxon>Paraneoptera</taxon>
        <taxon>Hemiptera</taxon>
        <taxon>Heteroptera</taxon>
        <taxon>Panheteroptera</taxon>
        <taxon>Cimicomorpha</taxon>
        <taxon>Miridae</taxon>
        <taxon>Mirini</taxon>
        <taxon>Lygus</taxon>
    </lineage>
</organism>
<dbReference type="EMBL" id="GBHO01037526">
    <property type="protein sequence ID" value="JAG06078.1"/>
    <property type="molecule type" value="Transcribed_RNA"/>
</dbReference>
<gene>
    <name evidence="6" type="primary">hus5</name>
    <name evidence="6" type="ORF">CM83_8765</name>
    <name evidence="7" type="ORF">g.26978</name>
</gene>
<dbReference type="PROSITE" id="PS50127">
    <property type="entry name" value="UBC_2"/>
    <property type="match status" value="1"/>
</dbReference>
<evidence type="ECO:0000256" key="4">
    <source>
        <dbReference type="RuleBase" id="RU362109"/>
    </source>
</evidence>
<keyword evidence="1" id="KW-0808">Transferase</keyword>
<evidence type="ECO:0000256" key="2">
    <source>
        <dbReference type="ARBA" id="ARBA00022786"/>
    </source>
</evidence>
<evidence type="ECO:0000313" key="7">
    <source>
        <dbReference type="EMBL" id="JAQ15213.1"/>
    </source>
</evidence>
<feature type="active site" description="Glycyl thioester intermediate" evidence="3">
    <location>
        <position position="94"/>
    </location>
</feature>
<reference evidence="7" key="3">
    <citation type="journal article" date="2016" name="Gigascience">
        <title>De novo construction of an expanded transcriptome assembly for the western tarnished plant bug, Lygus hesperus.</title>
        <authorList>
            <person name="Tassone E.E."/>
            <person name="Geib S.M."/>
            <person name="Hall B."/>
            <person name="Fabrick J.A."/>
            <person name="Brent C.S."/>
            <person name="Hull J.J."/>
        </authorList>
    </citation>
    <scope>NUCLEOTIDE SEQUENCE</scope>
</reference>
<dbReference type="GO" id="GO:0016740">
    <property type="term" value="F:transferase activity"/>
    <property type="evidence" value="ECO:0007669"/>
    <property type="project" value="UniProtKB-KW"/>
</dbReference>
<keyword evidence="2 4" id="KW-0833">Ubl conjugation pathway</keyword>
<dbReference type="InterPro" id="IPR023313">
    <property type="entry name" value="UBQ-conjugating_AS"/>
</dbReference>
<reference evidence="6" key="1">
    <citation type="journal article" date="2014" name="PLoS ONE">
        <title>Transcriptome-Based Identification of ABC Transporters in the Western Tarnished Plant Bug Lygus hesperus.</title>
        <authorList>
            <person name="Hull J.J."/>
            <person name="Chaney K."/>
            <person name="Geib S.M."/>
            <person name="Fabrick J.A."/>
            <person name="Brent C.S."/>
            <person name="Walsh D."/>
            <person name="Lavine L.C."/>
        </authorList>
    </citation>
    <scope>NUCLEOTIDE SEQUENCE</scope>
</reference>
<dbReference type="CDD" id="cd23798">
    <property type="entry name" value="UBCc_UBE2I"/>
    <property type="match status" value="1"/>
</dbReference>
<sequence length="119" mass="13820">MSSRIARERLYAERKRWRVDHPANFYAKPTINADGTTNIMKWQCGIPGKPNTIWEGGIYQLTMEFPDEYPNKPPKCQFNPLIFHPNVYPSGTVCLSILNEEKDWRPILTIKDILLGIQD</sequence>
<accession>A0A0A9WHW0</accession>
<dbReference type="PANTHER" id="PTHR24067">
    <property type="entry name" value="UBIQUITIN-CONJUGATING ENZYME E2"/>
    <property type="match status" value="1"/>
</dbReference>
<feature type="domain" description="UBC core" evidence="5">
    <location>
        <begin position="5"/>
        <end position="119"/>
    </location>
</feature>
<comment type="similarity">
    <text evidence="4">Belongs to the ubiquitin-conjugating enzyme family.</text>
</comment>
<protein>
    <submittedName>
        <fullName evidence="6">SUMO-conjugating enzyme ubc9</fullName>
    </submittedName>
</protein>
<proteinExistence type="inferred from homology"/>
<evidence type="ECO:0000256" key="3">
    <source>
        <dbReference type="PROSITE-ProRule" id="PRU10133"/>
    </source>
</evidence>
<dbReference type="SUPFAM" id="SSF54495">
    <property type="entry name" value="UBC-like"/>
    <property type="match status" value="1"/>
</dbReference>
<reference evidence="6" key="2">
    <citation type="submission" date="2014-07" db="EMBL/GenBank/DDBJ databases">
        <authorList>
            <person name="Hull J."/>
        </authorList>
    </citation>
    <scope>NUCLEOTIDE SEQUENCE</scope>
</reference>
<evidence type="ECO:0000256" key="1">
    <source>
        <dbReference type="ARBA" id="ARBA00022679"/>
    </source>
</evidence>
<name>A0A0A9WHW0_LYGHE</name>
<dbReference type="EMBL" id="GDHC01003416">
    <property type="protein sequence ID" value="JAQ15213.1"/>
    <property type="molecule type" value="Transcribed_RNA"/>
</dbReference>
<dbReference type="AlphaFoldDB" id="A0A0A9WHW0"/>
<dbReference type="Pfam" id="PF00179">
    <property type="entry name" value="UQ_con"/>
    <property type="match status" value="1"/>
</dbReference>
<keyword evidence="4" id="KW-0547">Nucleotide-binding</keyword>
<dbReference type="GO" id="GO:0005524">
    <property type="term" value="F:ATP binding"/>
    <property type="evidence" value="ECO:0007669"/>
    <property type="project" value="UniProtKB-UniRule"/>
</dbReference>
<dbReference type="Gene3D" id="3.10.110.10">
    <property type="entry name" value="Ubiquitin Conjugating Enzyme"/>
    <property type="match status" value="1"/>
</dbReference>
<evidence type="ECO:0000259" key="5">
    <source>
        <dbReference type="PROSITE" id="PS50127"/>
    </source>
</evidence>
<keyword evidence="4" id="KW-0067">ATP-binding</keyword>
<dbReference type="SMART" id="SM00212">
    <property type="entry name" value="UBCc"/>
    <property type="match status" value="1"/>
</dbReference>
<dbReference type="InterPro" id="IPR000608">
    <property type="entry name" value="UBC"/>
</dbReference>
<evidence type="ECO:0000313" key="6">
    <source>
        <dbReference type="EMBL" id="JAG06078.1"/>
    </source>
</evidence>
<dbReference type="InterPro" id="IPR050113">
    <property type="entry name" value="Ub_conjugating_enzyme"/>
</dbReference>
<dbReference type="InterPro" id="IPR016135">
    <property type="entry name" value="UBQ-conjugating_enzyme/RWD"/>
</dbReference>